<dbReference type="Pfam" id="PF12341">
    <property type="entry name" value="Mcl1_mid"/>
    <property type="match status" value="1"/>
</dbReference>
<dbReference type="PROSITE" id="PS00678">
    <property type="entry name" value="WD_REPEATS_1"/>
    <property type="match status" value="1"/>
</dbReference>
<accession>S7RV20</accession>
<dbReference type="HOGENOM" id="CLU_004219_1_0_1"/>
<dbReference type="SUPFAM" id="SSF50978">
    <property type="entry name" value="WD40 repeat-like"/>
    <property type="match status" value="1"/>
</dbReference>
<dbReference type="GO" id="GO:0006281">
    <property type="term" value="P:DNA repair"/>
    <property type="evidence" value="ECO:0007669"/>
    <property type="project" value="TreeGrafter"/>
</dbReference>
<dbReference type="InterPro" id="IPR036322">
    <property type="entry name" value="WD40_repeat_dom_sf"/>
</dbReference>
<feature type="region of interest" description="Disordered" evidence="6">
    <location>
        <begin position="345"/>
        <end position="369"/>
    </location>
</feature>
<evidence type="ECO:0000256" key="6">
    <source>
        <dbReference type="SAM" id="MobiDB-lite"/>
    </source>
</evidence>
<evidence type="ECO:0000256" key="3">
    <source>
        <dbReference type="ARBA" id="ARBA00022737"/>
    </source>
</evidence>
<comment type="subcellular location">
    <subcellularLocation>
        <location evidence="1">Nucleus</location>
    </subcellularLocation>
</comment>
<dbReference type="InterPro" id="IPR001680">
    <property type="entry name" value="WD40_rpt"/>
</dbReference>
<dbReference type="PANTHER" id="PTHR19932:SF10">
    <property type="entry name" value="WD REPEAT AND HMG-BOX DNA-BINDING PROTEIN 1"/>
    <property type="match status" value="1"/>
</dbReference>
<evidence type="ECO:0000313" key="10">
    <source>
        <dbReference type="EMBL" id="EPQ57059.1"/>
    </source>
</evidence>
<gene>
    <name evidence="10" type="ORF">GLOTRDRAFT_38152</name>
</gene>
<organism evidence="10 11">
    <name type="scientific">Gloeophyllum trabeum (strain ATCC 11539 / FP-39264 / Madison 617)</name>
    <name type="common">Brown rot fungus</name>
    <dbReference type="NCBI Taxonomy" id="670483"/>
    <lineage>
        <taxon>Eukaryota</taxon>
        <taxon>Fungi</taxon>
        <taxon>Dikarya</taxon>
        <taxon>Basidiomycota</taxon>
        <taxon>Agaricomycotina</taxon>
        <taxon>Agaricomycetes</taxon>
        <taxon>Gloeophyllales</taxon>
        <taxon>Gloeophyllaceae</taxon>
        <taxon>Gloeophyllum</taxon>
    </lineage>
</organism>
<evidence type="ECO:0000313" key="11">
    <source>
        <dbReference type="Proteomes" id="UP000030669"/>
    </source>
</evidence>
<keyword evidence="2 5" id="KW-0853">WD repeat</keyword>
<dbReference type="InterPro" id="IPR022100">
    <property type="entry name" value="WDHD1/CFT4_beta-prop_2nd"/>
</dbReference>
<evidence type="ECO:0000256" key="2">
    <source>
        <dbReference type="ARBA" id="ARBA00022574"/>
    </source>
</evidence>
<dbReference type="Gene3D" id="2.130.10.10">
    <property type="entry name" value="YVTN repeat-like/Quinoprotein amine dehydrogenase"/>
    <property type="match status" value="2"/>
</dbReference>
<dbReference type="Pfam" id="PF20946">
    <property type="entry name" value="Ctf4_C"/>
    <property type="match status" value="1"/>
</dbReference>
<dbReference type="KEGG" id="gtr:GLOTRDRAFT_38152"/>
<feature type="domain" description="WDHD1 first WD40" evidence="9">
    <location>
        <begin position="30"/>
        <end position="309"/>
    </location>
</feature>
<feature type="compositionally biased region" description="Polar residues" evidence="6">
    <location>
        <begin position="937"/>
        <end position="946"/>
    </location>
</feature>
<dbReference type="STRING" id="670483.S7RV20"/>
<dbReference type="GeneID" id="19305818"/>
<dbReference type="SMART" id="SM00320">
    <property type="entry name" value="WD40"/>
    <property type="match status" value="5"/>
</dbReference>
<dbReference type="PROSITE" id="PS50294">
    <property type="entry name" value="WD_REPEATS_REGION"/>
    <property type="match status" value="1"/>
</dbReference>
<dbReference type="eggNOG" id="KOG1274">
    <property type="taxonomic scope" value="Eukaryota"/>
</dbReference>
<keyword evidence="11" id="KW-1185">Reference proteome</keyword>
<feature type="region of interest" description="Disordered" evidence="6">
    <location>
        <begin position="825"/>
        <end position="946"/>
    </location>
</feature>
<feature type="compositionally biased region" description="Acidic residues" evidence="6">
    <location>
        <begin position="360"/>
        <end position="369"/>
    </location>
</feature>
<dbReference type="GO" id="GO:0043596">
    <property type="term" value="C:nuclear replication fork"/>
    <property type="evidence" value="ECO:0007669"/>
    <property type="project" value="TreeGrafter"/>
</dbReference>
<evidence type="ECO:0000256" key="4">
    <source>
        <dbReference type="ARBA" id="ARBA00023242"/>
    </source>
</evidence>
<dbReference type="OrthoDB" id="427368at2759"/>
<protein>
    <submittedName>
        <fullName evidence="10">WD40 repeat-like protein</fullName>
    </submittedName>
</protein>
<sequence length="946" mass="104903">MPCILQRRLVSNTYQNPRPVAGVLTRHRLAYTGGNDTLVRVWKMDKGSDEEPDVAYEAGESITAVATGEDCWLSGSEDSEVRRYGRNSTALEGLVTGGNGAAVRSLAIDPKGKRVAVSSEEPVVKLIDLQDTLKVSLLSGYTKCVRKVTWHPSGSLLTTSGADGKIIVWDVSEDEPKQEKVIEGVIPAVSDSEAPEFVHDCSAVWHTSGQHFYAPTRTHEIAIISRSSWTKTSTLTDDSSLGDVTALALSPNGLYLASASQAGVFIWSTHNRRVLFRYVHPGTPNATITHLAWSPSQNLLAWTDTEGILTRWPQPVPASSPDPVKLSSVAAVTTVPVKRKPELSLFDEDAADDGKTNPEAEPDVDLDNDDWILDDIGIGMDDEPEEQRSKKDGFVKEMVSVTKAQPPFQPGSTPWTNKKRYLDYNMIGVIEVTDQDTHHIVNVEFHDKTTRKAIHFTDHFKYDLASLGERGALFACPPENDHPAHVTYKPYGTWASQGEWTYELPKGVRAVGIAAGGPRATKSQRVMSDGDIQGYGNVVVATNQHEITLLSGTGIERISLGLDGDYVTMVAGTEFAFVVTRDGATTIDGSQNLMGTIWEFDDFSVLQKQKLPIPKGSTLKWVGITEDGAPALYDSNGVLYTMPRFRMPLRASWVRSLDTNTLERREGKDESYWPVGVTADNFMCLILKGRQEYPGFPRPLIQELPIRYPFRRRDPKEGPLEEHFARESMLLNIKRDALGDELTTDEISRRELALDKELIQLIQNACKNDRLPRALELTSMLHHTASFDMATKVAGFYHLVGLQEKMEALKEDRMSDDRLEIAREKRKRWMGDSDPVPPPRLPEERSSTRRHNPFQDFGPPPAISRPGLAPARPGDSHRASTMTSSRHAEDSEMHQDSSPAGKRKRPEDEHDIRQSLSPEVENASKRRFSVEAASKPTAGSNPKASE</sequence>
<dbReference type="PANTHER" id="PTHR19932">
    <property type="entry name" value="WD REPEAT AND HMG-BOX DNA BINDING PROTEIN"/>
    <property type="match status" value="1"/>
</dbReference>
<dbReference type="GO" id="GO:0006261">
    <property type="term" value="P:DNA-templated DNA replication"/>
    <property type="evidence" value="ECO:0007669"/>
    <property type="project" value="TreeGrafter"/>
</dbReference>
<evidence type="ECO:0000256" key="5">
    <source>
        <dbReference type="PROSITE-ProRule" id="PRU00221"/>
    </source>
</evidence>
<dbReference type="EMBL" id="KB469299">
    <property type="protein sequence ID" value="EPQ57059.1"/>
    <property type="molecule type" value="Genomic_DNA"/>
</dbReference>
<keyword evidence="4" id="KW-0539">Nucleus</keyword>
<proteinExistence type="predicted"/>
<dbReference type="InterPro" id="IPR048591">
    <property type="entry name" value="WDHD1/CFT4_hel"/>
</dbReference>
<name>S7RV20_GLOTA</name>
<dbReference type="OMA" id="RYAHTNG"/>
<dbReference type="GO" id="GO:0000278">
    <property type="term" value="P:mitotic cell cycle"/>
    <property type="evidence" value="ECO:0007669"/>
    <property type="project" value="TreeGrafter"/>
</dbReference>
<dbReference type="InterPro" id="IPR057646">
    <property type="entry name" value="WD40_WDHD1_1st"/>
</dbReference>
<dbReference type="AlphaFoldDB" id="S7RV20"/>
<dbReference type="InterPro" id="IPR019775">
    <property type="entry name" value="WD40_repeat_CS"/>
</dbReference>
<reference evidence="10 11" key="1">
    <citation type="journal article" date="2012" name="Science">
        <title>The Paleozoic origin of enzymatic lignin decomposition reconstructed from 31 fungal genomes.</title>
        <authorList>
            <person name="Floudas D."/>
            <person name="Binder M."/>
            <person name="Riley R."/>
            <person name="Barry K."/>
            <person name="Blanchette R.A."/>
            <person name="Henrissat B."/>
            <person name="Martinez A.T."/>
            <person name="Otillar R."/>
            <person name="Spatafora J.W."/>
            <person name="Yadav J.S."/>
            <person name="Aerts A."/>
            <person name="Benoit I."/>
            <person name="Boyd A."/>
            <person name="Carlson A."/>
            <person name="Copeland A."/>
            <person name="Coutinho P.M."/>
            <person name="de Vries R.P."/>
            <person name="Ferreira P."/>
            <person name="Findley K."/>
            <person name="Foster B."/>
            <person name="Gaskell J."/>
            <person name="Glotzer D."/>
            <person name="Gorecki P."/>
            <person name="Heitman J."/>
            <person name="Hesse C."/>
            <person name="Hori C."/>
            <person name="Igarashi K."/>
            <person name="Jurgens J.A."/>
            <person name="Kallen N."/>
            <person name="Kersten P."/>
            <person name="Kohler A."/>
            <person name="Kuees U."/>
            <person name="Kumar T.K.A."/>
            <person name="Kuo A."/>
            <person name="LaButti K."/>
            <person name="Larrondo L.F."/>
            <person name="Lindquist E."/>
            <person name="Ling A."/>
            <person name="Lombard V."/>
            <person name="Lucas S."/>
            <person name="Lundell T."/>
            <person name="Martin R."/>
            <person name="McLaughlin D.J."/>
            <person name="Morgenstern I."/>
            <person name="Morin E."/>
            <person name="Murat C."/>
            <person name="Nagy L.G."/>
            <person name="Nolan M."/>
            <person name="Ohm R.A."/>
            <person name="Patyshakuliyeva A."/>
            <person name="Rokas A."/>
            <person name="Ruiz-Duenas F.J."/>
            <person name="Sabat G."/>
            <person name="Salamov A."/>
            <person name="Samejima M."/>
            <person name="Schmutz J."/>
            <person name="Slot J.C."/>
            <person name="St John F."/>
            <person name="Stenlid J."/>
            <person name="Sun H."/>
            <person name="Sun S."/>
            <person name="Syed K."/>
            <person name="Tsang A."/>
            <person name="Wiebenga A."/>
            <person name="Young D."/>
            <person name="Pisabarro A."/>
            <person name="Eastwood D.C."/>
            <person name="Martin F."/>
            <person name="Cullen D."/>
            <person name="Grigoriev I.V."/>
            <person name="Hibbett D.S."/>
        </authorList>
    </citation>
    <scope>NUCLEOTIDE SEQUENCE [LARGE SCALE GENOMIC DNA]</scope>
    <source>
        <strain evidence="10 11">ATCC 11539</strain>
    </source>
</reference>
<dbReference type="Proteomes" id="UP000030669">
    <property type="component" value="Unassembled WGS sequence"/>
</dbReference>
<feature type="compositionally biased region" description="Basic and acidic residues" evidence="6">
    <location>
        <begin position="886"/>
        <end position="895"/>
    </location>
</feature>
<feature type="domain" description="WDHD1/CFT4 helical bundle" evidence="8">
    <location>
        <begin position="720"/>
        <end position="815"/>
    </location>
</feature>
<dbReference type="RefSeq" id="XP_007863926.1">
    <property type="nucleotide sequence ID" value="XM_007865735.1"/>
</dbReference>
<keyword evidence="3" id="KW-0677">Repeat</keyword>
<feature type="domain" description="WDHD1/CFT4 second beta-propeller" evidence="7">
    <location>
        <begin position="407"/>
        <end position="709"/>
    </location>
</feature>
<evidence type="ECO:0000259" key="8">
    <source>
        <dbReference type="Pfam" id="PF20946"/>
    </source>
</evidence>
<evidence type="ECO:0000259" key="9">
    <source>
        <dbReference type="Pfam" id="PF24817"/>
    </source>
</evidence>
<feature type="repeat" description="WD" evidence="5">
    <location>
        <begin position="138"/>
        <end position="179"/>
    </location>
</feature>
<evidence type="ECO:0000256" key="1">
    <source>
        <dbReference type="ARBA" id="ARBA00004123"/>
    </source>
</evidence>
<dbReference type="PROSITE" id="PS50082">
    <property type="entry name" value="WD_REPEATS_2"/>
    <property type="match status" value="1"/>
</dbReference>
<dbReference type="Pfam" id="PF24817">
    <property type="entry name" value="WD40_WDHD1_1st"/>
    <property type="match status" value="1"/>
</dbReference>
<dbReference type="GO" id="GO:0003682">
    <property type="term" value="F:chromatin binding"/>
    <property type="evidence" value="ECO:0007669"/>
    <property type="project" value="TreeGrafter"/>
</dbReference>
<dbReference type="InterPro" id="IPR015943">
    <property type="entry name" value="WD40/YVTN_repeat-like_dom_sf"/>
</dbReference>
<evidence type="ECO:0000259" key="7">
    <source>
        <dbReference type="Pfam" id="PF12341"/>
    </source>
</evidence>